<protein>
    <submittedName>
        <fullName evidence="4">Oxidored_FMN domain-containing protein</fullName>
    </submittedName>
</protein>
<organism evidence="3 4">
    <name type="scientific">Panagrellus redivivus</name>
    <name type="common">Microworm</name>
    <dbReference type="NCBI Taxonomy" id="6233"/>
    <lineage>
        <taxon>Eukaryota</taxon>
        <taxon>Metazoa</taxon>
        <taxon>Ecdysozoa</taxon>
        <taxon>Nematoda</taxon>
        <taxon>Chromadorea</taxon>
        <taxon>Rhabditida</taxon>
        <taxon>Tylenchina</taxon>
        <taxon>Panagrolaimomorpha</taxon>
        <taxon>Panagrolaimoidea</taxon>
        <taxon>Panagrolaimidae</taxon>
        <taxon>Panagrellus</taxon>
    </lineage>
</organism>
<keyword evidence="3" id="KW-1185">Reference proteome</keyword>
<evidence type="ECO:0000256" key="2">
    <source>
        <dbReference type="ARBA" id="ARBA00023002"/>
    </source>
</evidence>
<evidence type="ECO:0000313" key="4">
    <source>
        <dbReference type="WBParaSite" id="Pan_g2139.t1"/>
    </source>
</evidence>
<proteinExistence type="predicted"/>
<dbReference type="WBParaSite" id="Pan_g2139.t1">
    <property type="protein sequence ID" value="Pan_g2139.t1"/>
    <property type="gene ID" value="Pan_g2139"/>
</dbReference>
<dbReference type="InterPro" id="IPR051799">
    <property type="entry name" value="NADH_flavin_oxidoreductase"/>
</dbReference>
<accession>A0A7E4VKW6</accession>
<keyword evidence="1" id="KW-0285">Flavoprotein</keyword>
<reference evidence="3" key="1">
    <citation type="journal article" date="2013" name="Genetics">
        <title>The draft genome and transcriptome of Panagrellus redivivus are shaped by the harsh demands of a free-living lifestyle.</title>
        <authorList>
            <person name="Srinivasan J."/>
            <person name="Dillman A.R."/>
            <person name="Macchietto M.G."/>
            <person name="Heikkinen L."/>
            <person name="Lakso M."/>
            <person name="Fracchia K.M."/>
            <person name="Antoshechkin I."/>
            <person name="Mortazavi A."/>
            <person name="Wong G."/>
            <person name="Sternberg P.W."/>
        </authorList>
    </citation>
    <scope>NUCLEOTIDE SEQUENCE [LARGE SCALE GENOMIC DNA]</scope>
    <source>
        <strain evidence="3">MT8872</strain>
    </source>
</reference>
<dbReference type="SUPFAM" id="SSF51395">
    <property type="entry name" value="FMN-linked oxidoreductases"/>
    <property type="match status" value="1"/>
</dbReference>
<name>A0A7E4VKW6_PANRE</name>
<dbReference type="GO" id="GO:0016491">
    <property type="term" value="F:oxidoreductase activity"/>
    <property type="evidence" value="ECO:0007669"/>
    <property type="project" value="UniProtKB-KW"/>
</dbReference>
<dbReference type="AlphaFoldDB" id="A0A7E4VKW6"/>
<evidence type="ECO:0000256" key="1">
    <source>
        <dbReference type="ARBA" id="ARBA00022630"/>
    </source>
</evidence>
<evidence type="ECO:0000313" key="3">
    <source>
        <dbReference type="Proteomes" id="UP000492821"/>
    </source>
</evidence>
<reference evidence="4" key="2">
    <citation type="submission" date="2020-10" db="UniProtKB">
        <authorList>
            <consortium name="WormBaseParasite"/>
        </authorList>
    </citation>
    <scope>IDENTIFICATION</scope>
</reference>
<keyword evidence="2" id="KW-0560">Oxidoreductase</keyword>
<sequence>MSIPSLSSLCCNKKSKKMSVTARALNARLTLYPSGRVVKNRFMKAATSEGTATYDQDDALVTGVPTPAIINAYEKWAAGKWGLIVTGGIAIDTFGINYLPGNMWIGEKEDCPKRRKAFSDLAKAVHKHDGTLIGQVLNIEDGMAYLAADHASAAQLSRTIYAAKYLAESGFDGIELGTPEPPKDKAGKPDVRKVLELVDFQRTVIRTALPSQTSEKFIFGLKVSTARMQQAGVDFDGIVKILQQAESSGYDYVAIAGGNYENPLSTAEDRESLYRRVIDEGRQHLGLNIAVYGNGGFRSVAVIDDLIYARKLNGVAMAKAACAEFDLPLKVAQNSVKSAVKNPFEFDNDSAVLAGAAQINQAGAKTLKESKGVINDGVMDLNNSATMKQFLEAKEDYLSRKQKLKDDGRFMAGVVTLSA</sequence>
<dbReference type="InterPro" id="IPR013785">
    <property type="entry name" value="Aldolase_TIM"/>
</dbReference>
<dbReference type="Gene3D" id="3.20.20.70">
    <property type="entry name" value="Aldolase class I"/>
    <property type="match status" value="2"/>
</dbReference>
<dbReference type="PANTHER" id="PTHR43656">
    <property type="entry name" value="BINDING OXIDOREDUCTASE, PUTATIVE (AFU_ORTHOLOGUE AFUA_2G08260)-RELATED"/>
    <property type="match status" value="1"/>
</dbReference>
<dbReference type="Proteomes" id="UP000492821">
    <property type="component" value="Unassembled WGS sequence"/>
</dbReference>
<dbReference type="PANTHER" id="PTHR43656:SF2">
    <property type="entry name" value="BINDING OXIDOREDUCTASE, PUTATIVE (AFU_ORTHOLOGUE AFUA_2G08260)-RELATED"/>
    <property type="match status" value="1"/>
</dbReference>